<evidence type="ECO:0000256" key="3">
    <source>
        <dbReference type="SAM" id="Phobius"/>
    </source>
</evidence>
<dbReference type="PANTHER" id="PTHR34295">
    <property type="entry name" value="BIOTIN TRANSPORTER BIOY"/>
    <property type="match status" value="1"/>
</dbReference>
<protein>
    <recommendedName>
        <fullName evidence="2">Biotin transporter</fullName>
    </recommendedName>
</protein>
<dbReference type="PANTHER" id="PTHR34295:SF1">
    <property type="entry name" value="BIOTIN TRANSPORTER BIOY"/>
    <property type="match status" value="1"/>
</dbReference>
<comment type="caution">
    <text evidence="4">The sequence shown here is derived from an EMBL/GenBank/DDBJ whole genome shotgun (WGS) entry which is preliminary data.</text>
</comment>
<evidence type="ECO:0000256" key="1">
    <source>
        <dbReference type="ARBA" id="ARBA00010692"/>
    </source>
</evidence>
<evidence type="ECO:0000313" key="4">
    <source>
        <dbReference type="EMBL" id="MCU9613588.1"/>
    </source>
</evidence>
<feature type="transmembrane region" description="Helical" evidence="3">
    <location>
        <begin position="141"/>
        <end position="162"/>
    </location>
</feature>
<keyword evidence="2" id="KW-1003">Cell membrane</keyword>
<dbReference type="GO" id="GO:0005886">
    <property type="term" value="C:plasma membrane"/>
    <property type="evidence" value="ECO:0007669"/>
    <property type="project" value="UniProtKB-SubCell"/>
</dbReference>
<comment type="subcellular location">
    <subcellularLocation>
        <location evidence="2">Cell membrane</location>
        <topology evidence="2">Multi-pass membrane protein</topology>
    </subcellularLocation>
</comment>
<proteinExistence type="inferred from homology"/>
<name>A0AAE3LT75_9BACI</name>
<dbReference type="PIRSF" id="PIRSF016661">
    <property type="entry name" value="BioY"/>
    <property type="match status" value="1"/>
</dbReference>
<keyword evidence="2" id="KW-0813">Transport</keyword>
<feature type="transmembrane region" description="Helical" evidence="3">
    <location>
        <begin position="6"/>
        <end position="25"/>
    </location>
</feature>
<evidence type="ECO:0000313" key="5">
    <source>
        <dbReference type="Proteomes" id="UP001209318"/>
    </source>
</evidence>
<dbReference type="Gene3D" id="1.10.1760.20">
    <property type="match status" value="1"/>
</dbReference>
<dbReference type="GO" id="GO:0015225">
    <property type="term" value="F:biotin transmembrane transporter activity"/>
    <property type="evidence" value="ECO:0007669"/>
    <property type="project" value="UniProtKB-UniRule"/>
</dbReference>
<reference evidence="4" key="1">
    <citation type="submission" date="2022-10" db="EMBL/GenBank/DDBJ databases">
        <title>Description of Fervidibacillus gen. nov. in the family Fervidibacillaceae fam. nov. with two species, Fervidibacillus albus sp. nov., and Fervidibacillus halotolerans sp. nov., isolated from tidal flat sediments.</title>
        <authorList>
            <person name="Kwon K.K."/>
            <person name="Yang S.-H."/>
        </authorList>
    </citation>
    <scope>NUCLEOTIDE SEQUENCE</scope>
    <source>
        <strain evidence="4">JCM 19140</strain>
    </source>
</reference>
<comment type="similarity">
    <text evidence="1 2">Belongs to the BioY family.</text>
</comment>
<dbReference type="AlphaFoldDB" id="A0AAE3LT75"/>
<sequence length="180" mass="19185">MMLNVALFASMISILAQITIPLPLIPITGQTLAIGLAVTILGSTYGSYAVILYCLMGAIGLPVFTNFHSGLTALTGPTGGFIIGFIPCAIITGIILEKTAFRITNAFIANIIGMIITLIFGTIWLKYFANLSWTSALSSGFYPFIIVGLLKAYLAAVIGITVRNRLIRAKLLPFPAKRAS</sequence>
<feature type="transmembrane region" description="Helical" evidence="3">
    <location>
        <begin position="79"/>
        <end position="96"/>
    </location>
</feature>
<dbReference type="Proteomes" id="UP001209318">
    <property type="component" value="Unassembled WGS sequence"/>
</dbReference>
<accession>A0AAE3LT75</accession>
<dbReference type="InterPro" id="IPR003784">
    <property type="entry name" value="BioY"/>
</dbReference>
<feature type="transmembrane region" description="Helical" evidence="3">
    <location>
        <begin position="108"/>
        <end position="129"/>
    </location>
</feature>
<dbReference type="RefSeq" id="WP_263073543.1">
    <property type="nucleotide sequence ID" value="NZ_JAOUSF010000003.1"/>
</dbReference>
<feature type="transmembrane region" description="Helical" evidence="3">
    <location>
        <begin position="32"/>
        <end position="59"/>
    </location>
</feature>
<evidence type="ECO:0000256" key="2">
    <source>
        <dbReference type="PIRNR" id="PIRNR016661"/>
    </source>
</evidence>
<organism evidence="4 5">
    <name type="scientific">Perspicuibacillus lycopersici</name>
    <dbReference type="NCBI Taxonomy" id="1325689"/>
    <lineage>
        <taxon>Bacteria</taxon>
        <taxon>Bacillati</taxon>
        <taxon>Bacillota</taxon>
        <taxon>Bacilli</taxon>
        <taxon>Bacillales</taxon>
        <taxon>Bacillaceae</taxon>
        <taxon>Perspicuibacillus</taxon>
    </lineage>
</organism>
<gene>
    <name evidence="4" type="ORF">OEV98_08450</name>
</gene>
<dbReference type="Pfam" id="PF02632">
    <property type="entry name" value="BioY"/>
    <property type="match status" value="1"/>
</dbReference>
<keyword evidence="3" id="KW-0812">Transmembrane</keyword>
<keyword evidence="2 3" id="KW-0472">Membrane</keyword>
<keyword evidence="3" id="KW-1133">Transmembrane helix</keyword>
<keyword evidence="5" id="KW-1185">Reference proteome</keyword>
<dbReference type="EMBL" id="JAOUSF010000003">
    <property type="protein sequence ID" value="MCU9613588.1"/>
    <property type="molecule type" value="Genomic_DNA"/>
</dbReference>